<proteinExistence type="predicted"/>
<reference evidence="1 2" key="1">
    <citation type="submission" date="2019-03" db="EMBL/GenBank/DDBJ databases">
        <title>Bradyrhizobium diversity isolated from nodules of Chamaecrista fasciculata.</title>
        <authorList>
            <person name="Klepa M.S."/>
            <person name="Urquiaga M.O."/>
            <person name="Hungria M."/>
            <person name="Delamuta J.R."/>
        </authorList>
    </citation>
    <scope>NUCLEOTIDE SEQUENCE [LARGE SCALE GENOMIC DNA]</scope>
    <source>
        <strain evidence="1 2">CNPSo 3448</strain>
    </source>
</reference>
<dbReference type="EMBL" id="SPQT01000025">
    <property type="protein sequence ID" value="TFV43238.1"/>
    <property type="molecule type" value="Genomic_DNA"/>
</dbReference>
<organism evidence="1 2">
    <name type="scientific">Bradyrhizobium niftali</name>
    <dbReference type="NCBI Taxonomy" id="2560055"/>
    <lineage>
        <taxon>Bacteria</taxon>
        <taxon>Pseudomonadati</taxon>
        <taxon>Pseudomonadota</taxon>
        <taxon>Alphaproteobacteria</taxon>
        <taxon>Hyphomicrobiales</taxon>
        <taxon>Nitrobacteraceae</taxon>
        <taxon>Bradyrhizobium</taxon>
    </lineage>
</organism>
<dbReference type="OrthoDB" id="8255619at2"/>
<sequence length="63" mass="6878">MELHIMTATACEQLANHYKSLSRESGISPERASLLMNIGKSFTGLATQLDRLAALMRDEARAG</sequence>
<keyword evidence="2" id="KW-1185">Reference proteome</keyword>
<accession>A0A4Y9LIA0</accession>
<comment type="caution">
    <text evidence="1">The sequence shown here is derived from an EMBL/GenBank/DDBJ whole genome shotgun (WGS) entry which is preliminary data.</text>
</comment>
<gene>
    <name evidence="1" type="ORF">E4K65_33990</name>
</gene>
<dbReference type="AlphaFoldDB" id="A0A4Y9LIA0"/>
<dbReference type="Proteomes" id="UP000297966">
    <property type="component" value="Unassembled WGS sequence"/>
</dbReference>
<evidence type="ECO:0000313" key="2">
    <source>
        <dbReference type="Proteomes" id="UP000297966"/>
    </source>
</evidence>
<name>A0A4Y9LIA0_9BRAD</name>
<evidence type="ECO:0000313" key="1">
    <source>
        <dbReference type="EMBL" id="TFV43238.1"/>
    </source>
</evidence>
<protein>
    <submittedName>
        <fullName evidence="1">Uncharacterized protein</fullName>
    </submittedName>
</protein>